<dbReference type="InterPro" id="IPR000847">
    <property type="entry name" value="LysR_HTH_N"/>
</dbReference>
<evidence type="ECO:0000256" key="3">
    <source>
        <dbReference type="ARBA" id="ARBA00023125"/>
    </source>
</evidence>
<keyword evidence="3" id="KW-0238">DNA-binding</keyword>
<dbReference type="PANTHER" id="PTHR30537">
    <property type="entry name" value="HTH-TYPE TRANSCRIPTIONAL REGULATOR"/>
    <property type="match status" value="1"/>
</dbReference>
<dbReference type="EMBL" id="CP000699">
    <property type="protein sequence ID" value="ABQ67300.1"/>
    <property type="molecule type" value="Genomic_DNA"/>
</dbReference>
<evidence type="ECO:0000256" key="4">
    <source>
        <dbReference type="ARBA" id="ARBA00023163"/>
    </source>
</evidence>
<gene>
    <name evidence="6" type="ordered locus">Swit_0933</name>
</gene>
<dbReference type="Pfam" id="PF00126">
    <property type="entry name" value="HTH_1"/>
    <property type="match status" value="1"/>
</dbReference>
<evidence type="ECO:0000313" key="6">
    <source>
        <dbReference type="EMBL" id="ABQ67300.1"/>
    </source>
</evidence>
<evidence type="ECO:0000256" key="1">
    <source>
        <dbReference type="ARBA" id="ARBA00009437"/>
    </source>
</evidence>
<dbReference type="OrthoDB" id="7500534at2"/>
<dbReference type="GO" id="GO:0003700">
    <property type="term" value="F:DNA-binding transcription factor activity"/>
    <property type="evidence" value="ECO:0007669"/>
    <property type="project" value="InterPro"/>
</dbReference>
<dbReference type="Gene3D" id="3.40.190.10">
    <property type="entry name" value="Periplasmic binding protein-like II"/>
    <property type="match status" value="2"/>
</dbReference>
<reference evidence="6 7" key="1">
    <citation type="journal article" date="2010" name="J. Bacteriol.">
        <title>Genome sequence of the dioxin-mineralizing bacterium Sphingomonas wittichii RW1.</title>
        <authorList>
            <person name="Miller T.R."/>
            <person name="Delcher A.L."/>
            <person name="Salzberg S.L."/>
            <person name="Saunders E."/>
            <person name="Detter J.C."/>
            <person name="Halden R.U."/>
        </authorList>
    </citation>
    <scope>NUCLEOTIDE SEQUENCE [LARGE SCALE GENOMIC DNA]</scope>
    <source>
        <strain evidence="7">DSM 6014 / CCUG 31198 / JCM 15750 / NBRC 105917 / EY 4224 / RW1</strain>
    </source>
</reference>
<comment type="similarity">
    <text evidence="1">Belongs to the LysR transcriptional regulatory family.</text>
</comment>
<feature type="domain" description="HTH lysR-type" evidence="5">
    <location>
        <begin position="7"/>
        <end position="64"/>
    </location>
</feature>
<dbReference type="KEGG" id="swi:Swit_0933"/>
<evidence type="ECO:0000313" key="7">
    <source>
        <dbReference type="Proteomes" id="UP000001989"/>
    </source>
</evidence>
<accession>A0A9J9H941</accession>
<keyword evidence="2" id="KW-0805">Transcription regulation</keyword>
<evidence type="ECO:0000256" key="2">
    <source>
        <dbReference type="ARBA" id="ARBA00023015"/>
    </source>
</evidence>
<dbReference type="Gene3D" id="1.10.10.10">
    <property type="entry name" value="Winged helix-like DNA-binding domain superfamily/Winged helix DNA-binding domain"/>
    <property type="match status" value="1"/>
</dbReference>
<dbReference type="PRINTS" id="PR00039">
    <property type="entry name" value="HTHLYSR"/>
</dbReference>
<dbReference type="GO" id="GO:0006351">
    <property type="term" value="P:DNA-templated transcription"/>
    <property type="evidence" value="ECO:0007669"/>
    <property type="project" value="TreeGrafter"/>
</dbReference>
<dbReference type="InterPro" id="IPR036390">
    <property type="entry name" value="WH_DNA-bd_sf"/>
</dbReference>
<keyword evidence="7" id="KW-1185">Reference proteome</keyword>
<protein>
    <submittedName>
        <fullName evidence="6">Transcriptional regulator, LysR family</fullName>
    </submittedName>
</protein>
<dbReference type="GO" id="GO:0043565">
    <property type="term" value="F:sequence-specific DNA binding"/>
    <property type="evidence" value="ECO:0007669"/>
    <property type="project" value="TreeGrafter"/>
</dbReference>
<evidence type="ECO:0000259" key="5">
    <source>
        <dbReference type="PROSITE" id="PS50931"/>
    </source>
</evidence>
<keyword evidence="4" id="KW-0804">Transcription</keyword>
<organism evidence="6 7">
    <name type="scientific">Rhizorhabdus wittichii (strain DSM 6014 / CCUG 31198 / JCM 15750 / NBRC 105917 / EY 4224 / RW1)</name>
    <name type="common">Sphingomonas wittichii</name>
    <dbReference type="NCBI Taxonomy" id="392499"/>
    <lineage>
        <taxon>Bacteria</taxon>
        <taxon>Pseudomonadati</taxon>
        <taxon>Pseudomonadota</taxon>
        <taxon>Alphaproteobacteria</taxon>
        <taxon>Sphingomonadales</taxon>
        <taxon>Sphingomonadaceae</taxon>
        <taxon>Rhizorhabdus</taxon>
    </lineage>
</organism>
<dbReference type="PANTHER" id="PTHR30537:SF58">
    <property type="entry name" value="HTH-TYPE TRANSCRIPTIONAL REGULATOR PERR"/>
    <property type="match status" value="1"/>
</dbReference>
<dbReference type="InterPro" id="IPR036388">
    <property type="entry name" value="WH-like_DNA-bd_sf"/>
</dbReference>
<sequence>MIDRRQLPLNALRAFEATARRASFTAGAQELSVTQSVISRHVANLEDIIGRKLIERSAQGFGLTPEGEALLPVVEQAFDDIQAAMNRMGASRTLRVHMPPAYANAIGMPLLRAFRKDHPDVAIRVGSSYVTGSPEEKVDVAILFDHVRGNRPDRHLLRRIRFTPMCAPEVAARAADRPLADFLAGEELLHVLVDGEAYDHLWTEFGARRGMPIPAGQGMTFESFVFAAEYAAGGSGVALGDAGAPAPAPLVAPFPDDVVELDFGYYLVVTPDGAGDPMVDLFRRWILGRSDAT</sequence>
<dbReference type="Proteomes" id="UP000001989">
    <property type="component" value="Chromosome"/>
</dbReference>
<dbReference type="SUPFAM" id="SSF46785">
    <property type="entry name" value="Winged helix' DNA-binding domain"/>
    <property type="match status" value="1"/>
</dbReference>
<dbReference type="PROSITE" id="PS50931">
    <property type="entry name" value="HTH_LYSR"/>
    <property type="match status" value="1"/>
</dbReference>
<dbReference type="AlphaFoldDB" id="A0A9J9H941"/>
<dbReference type="InterPro" id="IPR058163">
    <property type="entry name" value="LysR-type_TF_proteobact-type"/>
</dbReference>
<name>A0A9J9H941_RHIWR</name>
<dbReference type="InterPro" id="IPR005119">
    <property type="entry name" value="LysR_subst-bd"/>
</dbReference>
<proteinExistence type="inferred from homology"/>
<dbReference type="Pfam" id="PF03466">
    <property type="entry name" value="LysR_substrate"/>
    <property type="match status" value="1"/>
</dbReference>
<dbReference type="SUPFAM" id="SSF53850">
    <property type="entry name" value="Periplasmic binding protein-like II"/>
    <property type="match status" value="1"/>
</dbReference>